<keyword evidence="1" id="KW-0472">Membrane</keyword>
<gene>
    <name evidence="2" type="ORF">GIB67_001689</name>
</gene>
<name>A0A7J7LMK2_9MAGN</name>
<feature type="transmembrane region" description="Helical" evidence="1">
    <location>
        <begin position="33"/>
        <end position="50"/>
    </location>
</feature>
<sequence length="53" mass="6314">MIYLFLIVMIIDRLIFGKRTIMQGSLIDIQMQQFILSLIILQIIVYLLLIKLF</sequence>
<accession>A0A7J7LMK2</accession>
<organism evidence="2 3">
    <name type="scientific">Kingdonia uniflora</name>
    <dbReference type="NCBI Taxonomy" id="39325"/>
    <lineage>
        <taxon>Eukaryota</taxon>
        <taxon>Viridiplantae</taxon>
        <taxon>Streptophyta</taxon>
        <taxon>Embryophyta</taxon>
        <taxon>Tracheophyta</taxon>
        <taxon>Spermatophyta</taxon>
        <taxon>Magnoliopsida</taxon>
        <taxon>Ranunculales</taxon>
        <taxon>Circaeasteraceae</taxon>
        <taxon>Kingdonia</taxon>
    </lineage>
</organism>
<keyword evidence="1" id="KW-1133">Transmembrane helix</keyword>
<comment type="caution">
    <text evidence="2">The sequence shown here is derived from an EMBL/GenBank/DDBJ whole genome shotgun (WGS) entry which is preliminary data.</text>
</comment>
<reference evidence="2 3" key="1">
    <citation type="journal article" date="2020" name="IScience">
        <title>Genome Sequencing of the Endangered Kingdonia uniflora (Circaeasteraceae, Ranunculales) Reveals Potential Mechanisms of Evolutionary Specialization.</title>
        <authorList>
            <person name="Sun Y."/>
            <person name="Deng T."/>
            <person name="Zhang A."/>
            <person name="Moore M.J."/>
            <person name="Landis J.B."/>
            <person name="Lin N."/>
            <person name="Zhang H."/>
            <person name="Zhang X."/>
            <person name="Huang J."/>
            <person name="Zhang X."/>
            <person name="Sun H."/>
            <person name="Wang H."/>
        </authorList>
    </citation>
    <scope>NUCLEOTIDE SEQUENCE [LARGE SCALE GENOMIC DNA]</scope>
    <source>
        <strain evidence="2">TB1705</strain>
        <tissue evidence="2">Leaf</tissue>
    </source>
</reference>
<evidence type="ECO:0000256" key="1">
    <source>
        <dbReference type="SAM" id="Phobius"/>
    </source>
</evidence>
<dbReference type="Proteomes" id="UP000541444">
    <property type="component" value="Unassembled WGS sequence"/>
</dbReference>
<dbReference type="EMBL" id="JACGCM010002161">
    <property type="protein sequence ID" value="KAF6143895.1"/>
    <property type="molecule type" value="Genomic_DNA"/>
</dbReference>
<keyword evidence="3" id="KW-1185">Reference proteome</keyword>
<proteinExistence type="predicted"/>
<dbReference type="AlphaFoldDB" id="A0A7J7LMK2"/>
<keyword evidence="1" id="KW-0812">Transmembrane</keyword>
<evidence type="ECO:0000313" key="2">
    <source>
        <dbReference type="EMBL" id="KAF6143895.1"/>
    </source>
</evidence>
<evidence type="ECO:0000313" key="3">
    <source>
        <dbReference type="Proteomes" id="UP000541444"/>
    </source>
</evidence>
<protein>
    <submittedName>
        <fullName evidence="2">Uncharacterized protein</fullName>
    </submittedName>
</protein>